<dbReference type="Pfam" id="PF12838">
    <property type="entry name" value="Fer4_7"/>
    <property type="match status" value="1"/>
</dbReference>
<dbReference type="Pfam" id="PF04432">
    <property type="entry name" value="FrhB_FdhB_C"/>
    <property type="match status" value="1"/>
</dbReference>
<dbReference type="InterPro" id="IPR017900">
    <property type="entry name" value="4Fe4S_Fe_S_CS"/>
</dbReference>
<dbReference type="InterPro" id="IPR052977">
    <property type="entry name" value="Polyferredoxin-like_ET"/>
</dbReference>
<organism evidence="5 6">
    <name type="scientific">Agathobacter rectalis</name>
    <dbReference type="NCBI Taxonomy" id="39491"/>
    <lineage>
        <taxon>Bacteria</taxon>
        <taxon>Bacillati</taxon>
        <taxon>Bacillota</taxon>
        <taxon>Clostridia</taxon>
        <taxon>Lachnospirales</taxon>
        <taxon>Lachnospiraceae</taxon>
        <taxon>Agathobacter</taxon>
    </lineage>
</organism>
<dbReference type="PANTHER" id="PTHR43193">
    <property type="match status" value="1"/>
</dbReference>
<dbReference type="PROSITE" id="PS51379">
    <property type="entry name" value="4FE4S_FER_2"/>
    <property type="match status" value="2"/>
</dbReference>
<keyword evidence="2" id="KW-0408">Iron</keyword>
<dbReference type="PANTHER" id="PTHR43193:SF2">
    <property type="entry name" value="POLYFERREDOXIN PROTEIN FWDF"/>
    <property type="match status" value="1"/>
</dbReference>
<evidence type="ECO:0000256" key="2">
    <source>
        <dbReference type="ARBA" id="ARBA00023004"/>
    </source>
</evidence>
<gene>
    <name evidence="5" type="ORF">DW028_08310</name>
</gene>
<proteinExistence type="predicted"/>
<name>A0A415JXG9_9FIRM</name>
<evidence type="ECO:0000256" key="3">
    <source>
        <dbReference type="ARBA" id="ARBA00023014"/>
    </source>
</evidence>
<dbReference type="AlphaFoldDB" id="A0A415JXG9"/>
<evidence type="ECO:0000313" key="5">
    <source>
        <dbReference type="EMBL" id="RHL28638.1"/>
    </source>
</evidence>
<accession>A0A415JXG9</accession>
<feature type="domain" description="4Fe-4S ferredoxin-type" evidence="4">
    <location>
        <begin position="40"/>
        <end position="69"/>
    </location>
</feature>
<dbReference type="SUPFAM" id="SSF54862">
    <property type="entry name" value="4Fe-4S ferredoxins"/>
    <property type="match status" value="1"/>
</dbReference>
<dbReference type="InterPro" id="IPR007525">
    <property type="entry name" value="FrhB_FdhB_C"/>
</dbReference>
<dbReference type="PROSITE" id="PS00198">
    <property type="entry name" value="4FE4S_FER_1"/>
    <property type="match status" value="1"/>
</dbReference>
<evidence type="ECO:0000256" key="1">
    <source>
        <dbReference type="ARBA" id="ARBA00022723"/>
    </source>
</evidence>
<keyword evidence="1" id="KW-0479">Metal-binding</keyword>
<protein>
    <submittedName>
        <fullName evidence="5">4Fe-4S dicluster domain-containing protein</fullName>
    </submittedName>
</protein>
<dbReference type="InterPro" id="IPR017896">
    <property type="entry name" value="4Fe4S_Fe-S-bd"/>
</dbReference>
<keyword evidence="3" id="KW-0411">Iron-sulfur</keyword>
<evidence type="ECO:0000313" key="6">
    <source>
        <dbReference type="Proteomes" id="UP000283297"/>
    </source>
</evidence>
<reference evidence="5 6" key="1">
    <citation type="submission" date="2018-08" db="EMBL/GenBank/DDBJ databases">
        <title>A genome reference for cultivated species of the human gut microbiota.</title>
        <authorList>
            <person name="Zou Y."/>
            <person name="Xue W."/>
            <person name="Luo G."/>
        </authorList>
    </citation>
    <scope>NUCLEOTIDE SEQUENCE [LARGE SCALE GENOMIC DNA]</scope>
    <source>
        <strain evidence="5 6">AF38-24</strain>
    </source>
</reference>
<comment type="caution">
    <text evidence="5">The sequence shown here is derived from an EMBL/GenBank/DDBJ whole genome shotgun (WGS) entry which is preliminary data.</text>
</comment>
<dbReference type="GO" id="GO:0051536">
    <property type="term" value="F:iron-sulfur cluster binding"/>
    <property type="evidence" value="ECO:0007669"/>
    <property type="project" value="UniProtKB-KW"/>
</dbReference>
<dbReference type="Proteomes" id="UP000283297">
    <property type="component" value="Unassembled WGS sequence"/>
</dbReference>
<evidence type="ECO:0000259" key="4">
    <source>
        <dbReference type="PROSITE" id="PS51379"/>
    </source>
</evidence>
<dbReference type="GO" id="GO:0046872">
    <property type="term" value="F:metal ion binding"/>
    <property type="evidence" value="ECO:0007669"/>
    <property type="project" value="UniProtKB-KW"/>
</dbReference>
<dbReference type="Gene3D" id="3.30.70.20">
    <property type="match status" value="1"/>
</dbReference>
<dbReference type="EMBL" id="QRON01000004">
    <property type="protein sequence ID" value="RHL28638.1"/>
    <property type="molecule type" value="Genomic_DNA"/>
</dbReference>
<sequence>MGYICMIICNENQCSACGMCIIVCPQKAITLRKKNLHDNYIAHIDDEKCIKCKICVNNCPQNVSIESKNILNCYAGWSLDKETRRKGASGGIASELYKWAISNGYWIDGVKLNNKFQAEHVLSNELNIINDFSNSKYQFSNMGSIYCTIGEKLTQGEKILFIGLPCQVAGLKNYLKYKKLLNDNIVFVDLVCHGTAPEVYIQQHINYIEKKYNKSANKLSYRNPEFNTYTYTFTLSENEDVFYKKKVKRNDEYQIGYHKGIIYRENCYNCRYACTSREGDITLADFSYVGSKEVCNYDNKNVSCILINSKLGENVIKHLIDNNSIFCELRPIEEELDYEKMLHKPTERPKERKKFLAEYKRTNNYDLSIKRVMKYRIYIEEICDVLNLYPKINFIKRNFLKLSKCFKKSRK</sequence>
<feature type="domain" description="4Fe-4S ferredoxin-type" evidence="4">
    <location>
        <begin position="4"/>
        <end position="34"/>
    </location>
</feature>